<evidence type="ECO:0000313" key="3">
    <source>
        <dbReference type="Proteomes" id="UP000472727"/>
    </source>
</evidence>
<evidence type="ECO:0000313" key="2">
    <source>
        <dbReference type="EMBL" id="KAF3208950.1"/>
    </source>
</evidence>
<reference evidence="3 4" key="1">
    <citation type="submission" date="2019-06" db="EMBL/GenBank/DDBJ databases">
        <authorList>
            <person name="Palmer J.M."/>
        </authorList>
    </citation>
    <scope>NUCLEOTIDE SEQUENCE [LARGE SCALE GENOMIC DNA]</scope>
    <source>
        <strain evidence="2 3">TWF106</strain>
        <strain evidence="1 4">TWF788</strain>
    </source>
</reference>
<protein>
    <submittedName>
        <fullName evidence="1">Uncharacterized protein</fullName>
    </submittedName>
</protein>
<evidence type="ECO:0000313" key="4">
    <source>
        <dbReference type="Proteomes" id="UP000479691"/>
    </source>
</evidence>
<gene>
    <name evidence="2" type="ORF">TWF106_011159</name>
    <name evidence="1" type="ORF">TWF788_007810</name>
</gene>
<evidence type="ECO:0000313" key="1">
    <source>
        <dbReference type="EMBL" id="KAF3177379.1"/>
    </source>
</evidence>
<dbReference type="AlphaFoldDB" id="A0A7C8PRZ0"/>
<comment type="caution">
    <text evidence="1">The sequence shown here is derived from an EMBL/GenBank/DDBJ whole genome shotgun (WGS) entry which is preliminary data.</text>
</comment>
<name>A0A7C8PRZ0_ORBOL</name>
<dbReference type="EMBL" id="JAABOE010000045">
    <property type="protein sequence ID" value="KAF3177379.1"/>
    <property type="molecule type" value="Genomic_DNA"/>
</dbReference>
<dbReference type="EMBL" id="WIWS01000089">
    <property type="protein sequence ID" value="KAF3208950.1"/>
    <property type="molecule type" value="Genomic_DNA"/>
</dbReference>
<accession>A0A7C8PRZ0</accession>
<proteinExistence type="predicted"/>
<dbReference type="Proteomes" id="UP000472727">
    <property type="component" value="Unassembled WGS sequence"/>
</dbReference>
<sequence length="124" mass="14728">MFERKKRKRDQEVTGADDEEYMGKLFLEPGIYHYMQATRFMDWMKKLTDEKANLFLVPCRSFLLYDPVKWPIRPESMKNQMYFQAEWWPIGISGANIKPTVGSKSKQAHFQVTVHWPDPHAACR</sequence>
<dbReference type="Proteomes" id="UP000479691">
    <property type="component" value="Unassembled WGS sequence"/>
</dbReference>
<organism evidence="1 4">
    <name type="scientific">Orbilia oligospora</name>
    <name type="common">Nematode-trapping fungus</name>
    <name type="synonym">Arthrobotrys oligospora</name>
    <dbReference type="NCBI Taxonomy" id="2813651"/>
    <lineage>
        <taxon>Eukaryota</taxon>
        <taxon>Fungi</taxon>
        <taxon>Dikarya</taxon>
        <taxon>Ascomycota</taxon>
        <taxon>Pezizomycotina</taxon>
        <taxon>Orbiliomycetes</taxon>
        <taxon>Orbiliales</taxon>
        <taxon>Orbiliaceae</taxon>
        <taxon>Orbilia</taxon>
    </lineage>
</organism>